<keyword evidence="3" id="KW-1185">Reference proteome</keyword>
<dbReference type="EMBL" id="BRYB01007028">
    <property type="protein sequence ID" value="GMI51768.1"/>
    <property type="molecule type" value="Genomic_DNA"/>
</dbReference>
<gene>
    <name evidence="2" type="ORF">TeGR_g814</name>
</gene>
<comment type="caution">
    <text evidence="2">The sequence shown here is derived from an EMBL/GenBank/DDBJ whole genome shotgun (WGS) entry which is preliminary data.</text>
</comment>
<dbReference type="Pfam" id="PF07699">
    <property type="entry name" value="Ephrin_rec_like"/>
    <property type="match status" value="1"/>
</dbReference>
<dbReference type="InterPro" id="IPR009030">
    <property type="entry name" value="Growth_fac_rcpt_cys_sf"/>
</dbReference>
<dbReference type="SUPFAM" id="SSF57184">
    <property type="entry name" value="Growth factor receptor domain"/>
    <property type="match status" value="1"/>
</dbReference>
<reference evidence="2 3" key="1">
    <citation type="journal article" date="2023" name="Commun. Biol.">
        <title>Genome analysis of Parmales, the sister group of diatoms, reveals the evolutionary specialization of diatoms from phago-mixotrophs to photoautotrophs.</title>
        <authorList>
            <person name="Ban H."/>
            <person name="Sato S."/>
            <person name="Yoshikawa S."/>
            <person name="Yamada K."/>
            <person name="Nakamura Y."/>
            <person name="Ichinomiya M."/>
            <person name="Sato N."/>
            <person name="Blanc-Mathieu R."/>
            <person name="Endo H."/>
            <person name="Kuwata A."/>
            <person name="Ogata H."/>
        </authorList>
    </citation>
    <scope>NUCLEOTIDE SEQUENCE [LARGE SCALE GENOMIC DNA]</scope>
</reference>
<evidence type="ECO:0000313" key="2">
    <source>
        <dbReference type="EMBL" id="GMI51768.1"/>
    </source>
</evidence>
<dbReference type="SMART" id="SM01411">
    <property type="entry name" value="Ephrin_rec_like"/>
    <property type="match status" value="4"/>
</dbReference>
<accession>A0ABQ6NB25</accession>
<evidence type="ECO:0000259" key="1">
    <source>
        <dbReference type="Pfam" id="PF07699"/>
    </source>
</evidence>
<dbReference type="Proteomes" id="UP001165060">
    <property type="component" value="Unassembled WGS sequence"/>
</dbReference>
<dbReference type="SUPFAM" id="SSF49899">
    <property type="entry name" value="Concanavalin A-like lectins/glucanases"/>
    <property type="match status" value="2"/>
</dbReference>
<name>A0ABQ6NB25_9STRA</name>
<dbReference type="PANTHER" id="PTHR46104">
    <property type="entry name" value="GENE 9195-RELATED-RELATED"/>
    <property type="match status" value="1"/>
</dbReference>
<organism evidence="2 3">
    <name type="scientific">Tetraparma gracilis</name>
    <dbReference type="NCBI Taxonomy" id="2962635"/>
    <lineage>
        <taxon>Eukaryota</taxon>
        <taxon>Sar</taxon>
        <taxon>Stramenopiles</taxon>
        <taxon>Ochrophyta</taxon>
        <taxon>Bolidophyceae</taxon>
        <taxon>Parmales</taxon>
        <taxon>Triparmaceae</taxon>
        <taxon>Tetraparma</taxon>
    </lineage>
</organism>
<protein>
    <recommendedName>
        <fullName evidence="1">Tyrosine-protein kinase ephrin type A/B receptor-like domain-containing protein</fullName>
    </recommendedName>
</protein>
<dbReference type="InterPro" id="IPR013320">
    <property type="entry name" value="ConA-like_dom_sf"/>
</dbReference>
<dbReference type="InterPro" id="IPR011641">
    <property type="entry name" value="Tyr-kin_ephrin_A/B_rcpt-like"/>
</dbReference>
<evidence type="ECO:0000313" key="3">
    <source>
        <dbReference type="Proteomes" id="UP001165060"/>
    </source>
</evidence>
<dbReference type="Gene3D" id="2.10.50.10">
    <property type="entry name" value="Tumor Necrosis Factor Receptor, subunit A, domain 2"/>
    <property type="match status" value="2"/>
</dbReference>
<dbReference type="Pfam" id="PF13385">
    <property type="entry name" value="Laminin_G_3"/>
    <property type="match status" value="2"/>
</dbReference>
<feature type="domain" description="Tyrosine-protein kinase ephrin type A/B receptor-like" evidence="1">
    <location>
        <begin position="212"/>
        <end position="255"/>
    </location>
</feature>
<sequence length="662" mass="70452">MAPSPSHAWDFRGCSPSTPVLDSVGGNLAATLMHGASCTTSGVDFDGVDDYVELDNWEWGGAVTIEVYVKYRTFNNWSRVLDFGNGERSNNVYLSNKDTESGIGFNVFRNSYEQFVRQGEWGLSTWTHVVATVSGTTMKVYKNGVLAGRNEDAHEPYIMTRENHFLGKSNSLDPNFDGSIAFLRMWHSVSLTGDDVAKLYEALQCEAGKASTGASFCEDCRAGTHANAAVGADECVPCPAGSFSTIVGSASADDCQSCEAGTVSYWGAAACASSMSGTASHAWDFRSCVDDAPVVDSADGELKATLMNGATCSPYGVSFDGVDDYVDIDDWEWGGALTIEVSVRFESFHPWSRVLEFSNGDEDDNRIFLSSTGWDESAWTQVVVTVSGTSMNVYKNGALVGGSTGAHEPLTMTRNQHRLGAGQSNIEFFEGSIAFVRVWHGVELGQEEITALFTELFSCEAGSFGPPGECTSCPAETPYSRRGSTDSGDCTACDTSGSYTYLRECFECEAGLYNPFTNSTSVDACLPCAAGKFSAHTGSSSCLECDLGSYSRSAAPSCTQCLPGKFNPNTASTHPKFCQDCAAGKSSVTGATSETKCFLPDSVLFNMFATATSSEIFTYSKGAGDFALTLAGASSESSLASPKTLTFISDTNMLVSSFGSDE</sequence>
<dbReference type="PANTHER" id="PTHR46104:SF1">
    <property type="entry name" value="GENE 9195-RELATED"/>
    <property type="match status" value="1"/>
</dbReference>
<proteinExistence type="predicted"/>
<feature type="non-terminal residue" evidence="2">
    <location>
        <position position="662"/>
    </location>
</feature>
<dbReference type="Gene3D" id="2.60.120.200">
    <property type="match status" value="2"/>
</dbReference>